<protein>
    <submittedName>
        <fullName evidence="3">Peptidoglycan/LPS O-acetylase OafA/YrhL</fullName>
    </submittedName>
</protein>
<keyword evidence="1" id="KW-1133">Transmembrane helix</keyword>
<dbReference type="GO" id="GO:0016020">
    <property type="term" value="C:membrane"/>
    <property type="evidence" value="ECO:0007669"/>
    <property type="project" value="TreeGrafter"/>
</dbReference>
<organism evidence="3 4">
    <name type="scientific">Sphingobium jiangsuense</name>
    <dbReference type="NCBI Taxonomy" id="870476"/>
    <lineage>
        <taxon>Bacteria</taxon>
        <taxon>Pseudomonadati</taxon>
        <taxon>Pseudomonadota</taxon>
        <taxon>Alphaproteobacteria</taxon>
        <taxon>Sphingomonadales</taxon>
        <taxon>Sphingomonadaceae</taxon>
        <taxon>Sphingobium</taxon>
    </lineage>
</organism>
<dbReference type="GO" id="GO:0000271">
    <property type="term" value="P:polysaccharide biosynthetic process"/>
    <property type="evidence" value="ECO:0007669"/>
    <property type="project" value="TreeGrafter"/>
</dbReference>
<proteinExistence type="predicted"/>
<feature type="transmembrane region" description="Helical" evidence="1">
    <location>
        <begin position="280"/>
        <end position="299"/>
    </location>
</feature>
<feature type="transmembrane region" description="Helical" evidence="1">
    <location>
        <begin position="142"/>
        <end position="161"/>
    </location>
</feature>
<gene>
    <name evidence="3" type="ORF">GGR43_001301</name>
</gene>
<dbReference type="InterPro" id="IPR002656">
    <property type="entry name" value="Acyl_transf_3_dom"/>
</dbReference>
<reference evidence="3 4" key="1">
    <citation type="submission" date="2020-08" db="EMBL/GenBank/DDBJ databases">
        <title>Genomic Encyclopedia of Type Strains, Phase IV (KMG-IV): sequencing the most valuable type-strain genomes for metagenomic binning, comparative biology and taxonomic classification.</title>
        <authorList>
            <person name="Goeker M."/>
        </authorList>
    </citation>
    <scope>NUCLEOTIDE SEQUENCE [LARGE SCALE GENOMIC DNA]</scope>
    <source>
        <strain evidence="3 4">DSM 26189</strain>
    </source>
</reference>
<keyword evidence="4" id="KW-1185">Reference proteome</keyword>
<dbReference type="PANTHER" id="PTHR23028:SF131">
    <property type="entry name" value="BLR2367 PROTEIN"/>
    <property type="match status" value="1"/>
</dbReference>
<sequence length="361" mass="41152">MKRKEETDSARRPTGGRLVELDALRGIGAIAVVLYHLSARFPEIFPGVAHVPFTFWPGEYRVLLFFAISGFAIFFSLRHIRTVGDFLVNRFARLFPTYWVAILLILLFEYVGDVDRLKIPLVSIAVNFTMLQSYFFHPEVDGAYWTLAYELGFYACMIGLWRLFAGSLKRLEWAFLPWLGLKWLMLLWDGIPWRLTLVLVLEFLPFFIIGMLYYRIWSGERRWRAQLPWFAAALITLYATGPWDLFLTGCVLVLVFGAMLAGWLGFLTIRPLLWIGRTSYPLYLVHENIGFVIMVNLAGMGVNPWLGFGLAIATVLVLGGILHRYVEMPANRWIMERWKARKGVTPTAGEAAVGAAETAPG</sequence>
<feature type="transmembrane region" description="Helical" evidence="1">
    <location>
        <begin position="305"/>
        <end position="326"/>
    </location>
</feature>
<feature type="transmembrane region" description="Helical" evidence="1">
    <location>
        <begin position="62"/>
        <end position="80"/>
    </location>
</feature>
<comment type="caution">
    <text evidence="3">The sequence shown here is derived from an EMBL/GenBank/DDBJ whole genome shotgun (WGS) entry which is preliminary data.</text>
</comment>
<dbReference type="Pfam" id="PF01757">
    <property type="entry name" value="Acyl_transf_3"/>
    <property type="match status" value="1"/>
</dbReference>
<feature type="transmembrane region" description="Helical" evidence="1">
    <location>
        <begin position="92"/>
        <end position="112"/>
    </location>
</feature>
<dbReference type="Proteomes" id="UP000571950">
    <property type="component" value="Unassembled WGS sequence"/>
</dbReference>
<name>A0A7W6FP67_9SPHN</name>
<dbReference type="InterPro" id="IPR050879">
    <property type="entry name" value="Acyltransferase_3"/>
</dbReference>
<feature type="domain" description="Acyltransferase 3" evidence="2">
    <location>
        <begin position="19"/>
        <end position="322"/>
    </location>
</feature>
<dbReference type="AlphaFoldDB" id="A0A7W6FP67"/>
<keyword evidence="1" id="KW-0812">Transmembrane</keyword>
<feature type="transmembrane region" description="Helical" evidence="1">
    <location>
        <begin position="246"/>
        <end position="268"/>
    </location>
</feature>
<evidence type="ECO:0000256" key="1">
    <source>
        <dbReference type="SAM" id="Phobius"/>
    </source>
</evidence>
<feature type="transmembrane region" description="Helical" evidence="1">
    <location>
        <begin position="197"/>
        <end position="216"/>
    </location>
</feature>
<evidence type="ECO:0000313" key="3">
    <source>
        <dbReference type="EMBL" id="MBB3925588.1"/>
    </source>
</evidence>
<dbReference type="PANTHER" id="PTHR23028">
    <property type="entry name" value="ACETYLTRANSFERASE"/>
    <property type="match status" value="1"/>
</dbReference>
<accession>A0A7W6FP67</accession>
<dbReference type="GO" id="GO:0016747">
    <property type="term" value="F:acyltransferase activity, transferring groups other than amino-acyl groups"/>
    <property type="evidence" value="ECO:0007669"/>
    <property type="project" value="InterPro"/>
</dbReference>
<dbReference type="RefSeq" id="WP_188071121.1">
    <property type="nucleotide sequence ID" value="NZ_BSPS01000018.1"/>
</dbReference>
<evidence type="ECO:0000313" key="4">
    <source>
        <dbReference type="Proteomes" id="UP000571950"/>
    </source>
</evidence>
<evidence type="ECO:0000259" key="2">
    <source>
        <dbReference type="Pfam" id="PF01757"/>
    </source>
</evidence>
<keyword evidence="1" id="KW-0472">Membrane</keyword>
<dbReference type="EMBL" id="JACIDT010000003">
    <property type="protein sequence ID" value="MBB3925588.1"/>
    <property type="molecule type" value="Genomic_DNA"/>
</dbReference>